<feature type="transmembrane region" description="Helical" evidence="12">
    <location>
        <begin position="220"/>
        <end position="237"/>
    </location>
</feature>
<dbReference type="EnsemblMetazoa" id="ACOM032794-RA">
    <property type="protein sequence ID" value="ACOM032794-PA.1"/>
    <property type="gene ID" value="ACOM032794"/>
</dbReference>
<feature type="transmembrane region" description="Helical" evidence="12">
    <location>
        <begin position="715"/>
        <end position="734"/>
    </location>
</feature>
<protein>
    <submittedName>
        <fullName evidence="18">Piezo-type mechanosensitive ion channel component</fullName>
    </submittedName>
</protein>
<evidence type="ECO:0000259" key="15">
    <source>
        <dbReference type="Pfam" id="PF23188"/>
    </source>
</evidence>
<feature type="transmembrane region" description="Helical" evidence="12">
    <location>
        <begin position="690"/>
        <end position="709"/>
    </location>
</feature>
<evidence type="ECO:0000256" key="12">
    <source>
        <dbReference type="SAM" id="Phobius"/>
    </source>
</evidence>
<dbReference type="InterPro" id="IPR056770">
    <property type="entry name" value="Piezo_THU9_anchor"/>
</dbReference>
<dbReference type="Pfam" id="PF15917">
    <property type="entry name" value="Piezo_TM25-28"/>
    <property type="match status" value="1"/>
</dbReference>
<evidence type="ECO:0000256" key="5">
    <source>
        <dbReference type="ARBA" id="ARBA00022692"/>
    </source>
</evidence>
<sequence>MANYFLCLVVQRLVLPLILATCVLMRPVGLAIPYLICLLVIPYVPVANKKTIQGPTGLFMRLLILFVVLDLAAVIVFQLILISFPGSSVESCSLGEIILRHIGLVSFNGLGAWMVVYWLAPEAILLVGAVTVHIVLRKLTGVIVPRRRRRRRGADGNTAEDDTEQGADAEGEGPAAEVEESEPQTSLISPERLPFFTTLGVLLSMCMLCVVGIIQPSAISGVYFVVFLGAASWWGCYKKLDRAFGIVLKIVLVVLVIHIVLLLAYQNPWPQEVLYFNDTAARVLALKPILNSSCNLANGTDIRDVHFNSDLDTDVYLNPIFLLLCYYTLTMTSSLLLRTRSDTTKDRKRLDLSSQLENGIRLQNQISFRMQRKNILRKTLTSDRWRGAARKVKSQSNGPSARGYYTYGRSTTYGRGNSTINTDIPDERTPLMRRGTHRIRDASANDGKDCAQTDQIALESLEEEEPSSFFEQALLAIRNVASYIYKNSYIFTNVIMMVWSIMYHSWLTFVLLLWANLIWILPNHRKNMLNSSPFLVIYAEVLLIAQFLYGMNLTEAELPTVVEGSGINLEQLGFVRRTEYPIVPLLVKSLFTTMFWISLRQLIQEKQTERRESMIANMAAPLQLPVGAATTAATGPPSATERLPEKKSSAIVDRMAKFFRSFMIKFWIWVVALTLFLSAIIGNRMTVFRIVYMVLFLCFLLSFQFSFSVWRRVMFTFWITVILYSMAILILVYLHQFEQFPRYWAAIGISKEFQTETEQSDEEDKQEPVAPATDGPAYGTFTNADNGAINDSTEAVPPATDTTVGQKADAQSAREKLSLEEDDDDEEQIEKIEDFRFRKLSRQEITGFARKAWKMALDLLELTWLFFEIHLLKIVLIVAFSLSVNSVNFLHLLYVVLSVFTVKAHTSGKDSLTYIYQIRITRIMSLFSAIMLIITMIYQVKYIKEGDFQSECPNIDVNTTLMDMNNAKWIGMRKTGSGETLSDLLRPYLVYILLVTVHQVIILRQTIHRMRLGRSPKTPSLMFPNIVRADADKDIPRMIKYLFNYGYYKFGIEISLVALIVVVGNRMDVLSIFYAIWLAVMFHMTRDGLQRLWRWLTWFIVAVIPIQYVLFVGLPPFACVNYPWFVPQLDHFRIWAMLPENSYEFRSFANKMVSDFVLLMFLCRQTVVFRLEREPPRRFGGGSNQSVLGDFQKLDEGNFQNPTPDFITKVRNWLDMLKRTLFLVSFWFTLAVVFLSGSSRVNLFSIGYLIGAFFFLWQGTDFYLHSIEYILKRWNILICYNVFVIGAKAFLQLFGCLFLEQLVNNNCWVMQLFGMNCLSSALPPLPPGTVDPGEQCNIPPASDAGLFWDGMCFAFLLLQRRLFSSHYFCHIINESKASKYLASRGAELIEELRIKESAQEAERERQILEKIKAKMDRIKATQQKILEAVQDPATHAIDTVDHRSSLKRKISEHRPTAIRSGDYYMFEDVEQEFELDLMEPHEYDDELDERSQKDQRLRRRLTLGRLAAQLRKQRQQEVYELAYGKRDANEPDDDDDDTNAAVDQPLTLASSDLPAEEDPAQPPALRRRRLSSPVVLRRDHPTHTDHRGTDDRTAALERSALSEPLPPIEAQYPPPPPPLPTLPQTAHSGTRLRKPTALDAPDAQTAGPSKELHAQHSITDEEARLLSDEEDEVEGRKEADVAEEKKSKFSLSGLALIPAFLAGVVGSVTLRLHRASRNYRYVMRVLTREKQVLKETPGFGVGVRDKDGVWTHYISRSGSSASPKPEESPPPSGGTVRSGGSSSDGGGSLSSRTGSLASLSRQLHSSNINDNTDYERDYAEAEQPASAVPSSPAVTFTVSEVQPDTATESDAKANTIRDLQVYTGAERQPVDDGKTDGSSTEAVKRTLDEVSSEEDFSSRKHSVLFELFQAAWYAIMSHTDFICYFVVFLNQVNSASLLSLPLPLLVTLWGTLTFPRPAQTFWTMLIAYTQMVVLVKCIGQFEMFWWNQTPIPSNQPFHVARLFGIERKDGYATYDLILLLMLYCHRFILKSLGLWKSDPTEEPALSEGLYQVDPNDERAKALMALAEENEKKRETLEIRPPEELTGLSMVKINEKAGTIVEEPIGEESNVLCVSIHPEPTEKYFPQIAKEAFLRYSAALKAFFVQLLDRQSRKTTDVYGYMFLCDFINFFVILFGFSSFGTQDGDGGVLSYFEENRVPVTFLLMLIIQFFLIVVDRALYLRKNIQGKIIFQFILIIGLHAWMFFVLPATTERNFNATTPPVLYYMIKCFYLLFSAYQIRCGYPARILGNFLTKGFTMANFSGFKLFMTVPFLFELRTLMDWIWTDTSMTLFDWLKMEDIFSNVYQLKCMRQLEEDLPAPRGQKKGAMVKYLMGGGMMLGIIFLIWFPLALFAFSNAVGQPNIPHDVSVELRIGTYEPVYAMSAQNNSIYGLTPNNWSNFTAPFMERSAQTFLSNYEPADVAAVQLGISSASIWNISPPDRNRLLYDLINNVTLTCRFRYTISRMTNSKENPGVISEERTYQLYDGPARQALINSLSRTKPDEMAVLMNIMPKFLRVQNSGSIRPVHQLVKTADGDEDEENYRNMQLRQLYMDETSNTSWWQAMEDCTDTLYEKYFSRLPYADCTNFLVIYMFNDKIFPSTISSIAAGGIIGIYSTMILVFSRMLRTSIFSGASSKIMFEDLPYVDRVLQLCLDIYLVRESSEFTLEEDLFAKLLFLYRSPETMIKWTRPKNEGGGDDETDTMTDQPETHPKQE</sequence>
<evidence type="ECO:0000256" key="10">
    <source>
        <dbReference type="SAM" id="Coils"/>
    </source>
</evidence>
<feature type="domain" description="Piezo TM1-24" evidence="16">
    <location>
        <begin position="26"/>
        <end position="369"/>
    </location>
</feature>
<evidence type="ECO:0000259" key="13">
    <source>
        <dbReference type="Pfam" id="PF12166"/>
    </source>
</evidence>
<feature type="transmembrane region" description="Helical" evidence="12">
    <location>
        <begin position="1689"/>
        <end position="1710"/>
    </location>
</feature>
<feature type="transmembrane region" description="Helical" evidence="12">
    <location>
        <begin position="316"/>
        <end position="337"/>
    </location>
</feature>
<proteinExistence type="inferred from homology"/>
<feature type="transmembrane region" description="Helical" evidence="12">
    <location>
        <begin position="506"/>
        <end position="522"/>
    </location>
</feature>
<evidence type="ECO:0000313" key="18">
    <source>
        <dbReference type="EnsemblMetazoa" id="ACOM032794-PA.1"/>
    </source>
</evidence>
<dbReference type="Proteomes" id="UP000075882">
    <property type="component" value="Unassembled WGS sequence"/>
</dbReference>
<feature type="region of interest" description="Disordered" evidence="11">
    <location>
        <begin position="1841"/>
        <end position="1887"/>
    </location>
</feature>
<feature type="transmembrane region" description="Helical" evidence="12">
    <location>
        <begin position="886"/>
        <end position="902"/>
    </location>
</feature>
<keyword evidence="8 12" id="KW-0472">Membrane</keyword>
<feature type="region of interest" description="Disordered" evidence="11">
    <location>
        <begin position="756"/>
        <end position="777"/>
    </location>
</feature>
<dbReference type="PANTHER" id="PTHR47049">
    <property type="entry name" value="PIEZO-TYPE MECHANOSENSITIVE ION CHANNEL HOMOLOG"/>
    <property type="match status" value="1"/>
</dbReference>
<dbReference type="PANTHER" id="PTHR47049:SF2">
    <property type="entry name" value="PIEZO-TYPE MECHANOSENSITIVE ION CHANNEL HOMOLOG"/>
    <property type="match status" value="1"/>
</dbReference>
<evidence type="ECO:0000256" key="3">
    <source>
        <dbReference type="ARBA" id="ARBA00022448"/>
    </source>
</evidence>
<feature type="region of interest" description="Disordered" evidence="11">
    <location>
        <begin position="1604"/>
        <end position="1632"/>
    </location>
</feature>
<evidence type="ECO:0000256" key="6">
    <source>
        <dbReference type="ARBA" id="ARBA00022989"/>
    </source>
</evidence>
<dbReference type="Pfam" id="PF12166">
    <property type="entry name" value="Piezo_cap"/>
    <property type="match status" value="1"/>
</dbReference>
<dbReference type="Pfam" id="PF24874">
    <property type="entry name" value="Piezo_THU9_anchor"/>
    <property type="match status" value="1"/>
</dbReference>
<dbReference type="InterPro" id="IPR031334">
    <property type="entry name" value="Piezo_cap_dom"/>
</dbReference>
<keyword evidence="6 12" id="KW-1133">Transmembrane helix</keyword>
<feature type="compositionally biased region" description="Basic and acidic residues" evidence="11">
    <location>
        <begin position="1576"/>
        <end position="1592"/>
    </location>
</feature>
<feature type="transmembrane region" description="Helical" evidence="12">
    <location>
        <begin position="2261"/>
        <end position="2278"/>
    </location>
</feature>
<dbReference type="GO" id="GO:0008381">
    <property type="term" value="F:mechanosensitive monoatomic ion channel activity"/>
    <property type="evidence" value="ECO:0007669"/>
    <property type="project" value="InterPro"/>
</dbReference>
<feature type="domain" description="Piezo TM25-28" evidence="14">
    <location>
        <begin position="1199"/>
        <end position="1476"/>
    </location>
</feature>
<evidence type="ECO:0000256" key="2">
    <source>
        <dbReference type="ARBA" id="ARBA00007821"/>
    </source>
</evidence>
<evidence type="ECO:0000259" key="17">
    <source>
        <dbReference type="Pfam" id="PF24874"/>
    </source>
</evidence>
<feature type="compositionally biased region" description="Acidic residues" evidence="11">
    <location>
        <begin position="158"/>
        <end position="182"/>
    </location>
</feature>
<feature type="transmembrane region" description="Helical" evidence="12">
    <location>
        <begin position="2157"/>
        <end position="2179"/>
    </location>
</feature>
<dbReference type="VEuPathDB" id="VectorBase:ACON2_033363"/>
<feature type="transmembrane region" description="Helical" evidence="12">
    <location>
        <begin position="1276"/>
        <end position="1295"/>
    </location>
</feature>
<dbReference type="InterPro" id="IPR027272">
    <property type="entry name" value="Piezo"/>
</dbReference>
<keyword evidence="9" id="KW-0407">Ion channel</keyword>
<feature type="transmembrane region" description="Helical" evidence="12">
    <location>
        <begin position="1220"/>
        <end position="1237"/>
    </location>
</feature>
<keyword evidence="3" id="KW-0813">Transport</keyword>
<keyword evidence="4" id="KW-1003">Cell membrane</keyword>
<feature type="transmembrane region" description="Helical" evidence="12">
    <location>
        <begin position="2641"/>
        <end position="2660"/>
    </location>
</feature>
<feature type="domain" description="Piezo THU9 and anchor" evidence="17">
    <location>
        <begin position="2155"/>
        <end position="2392"/>
    </location>
</feature>
<evidence type="ECO:0000256" key="8">
    <source>
        <dbReference type="ARBA" id="ARBA00023136"/>
    </source>
</evidence>
<evidence type="ECO:0000256" key="11">
    <source>
        <dbReference type="SAM" id="MobiDB-lite"/>
    </source>
</evidence>
<feature type="transmembrane region" description="Helical" evidence="12">
    <location>
        <begin position="58"/>
        <end position="81"/>
    </location>
</feature>
<feature type="region of interest" description="Disordered" evidence="11">
    <location>
        <begin position="1547"/>
        <end position="1592"/>
    </location>
</feature>
<feature type="region of interest" description="Disordered" evidence="11">
    <location>
        <begin position="2727"/>
        <end position="2753"/>
    </location>
</feature>
<evidence type="ECO:0000256" key="4">
    <source>
        <dbReference type="ARBA" id="ARBA00022475"/>
    </source>
</evidence>
<feature type="region of interest" description="Disordered" evidence="11">
    <location>
        <begin position="790"/>
        <end position="823"/>
    </location>
</feature>
<feature type="transmembrane region" description="Helical" evidence="12">
    <location>
        <begin position="1243"/>
        <end position="1264"/>
    </location>
</feature>
<keyword evidence="7" id="KW-0406">Ion transport</keyword>
<comment type="subcellular location">
    <subcellularLocation>
        <location evidence="1">Cell membrane</location>
        <topology evidence="1">Multi-pass membrane protein</topology>
    </subcellularLocation>
</comment>
<feature type="transmembrane region" description="Helical" evidence="12">
    <location>
        <begin position="1961"/>
        <end position="1981"/>
    </location>
</feature>
<feature type="transmembrane region" description="Helical" evidence="12">
    <location>
        <begin position="534"/>
        <end position="551"/>
    </location>
</feature>
<feature type="transmembrane region" description="Helical" evidence="12">
    <location>
        <begin position="1045"/>
        <end position="1063"/>
    </location>
</feature>
<feature type="coiled-coil region" evidence="10">
    <location>
        <begin position="1394"/>
        <end position="1421"/>
    </location>
</feature>
<feature type="domain" description="Piezo transmembrane helical unit" evidence="15">
    <location>
        <begin position="1916"/>
        <end position="2036"/>
    </location>
</feature>
<feature type="compositionally biased region" description="Polar residues" evidence="11">
    <location>
        <begin position="1802"/>
        <end position="1811"/>
    </location>
</feature>
<feature type="region of interest" description="Disordered" evidence="11">
    <location>
        <begin position="1754"/>
        <end position="1811"/>
    </location>
</feature>
<feature type="transmembrane region" description="Helical" evidence="12">
    <location>
        <begin position="666"/>
        <end position="683"/>
    </location>
</feature>
<feature type="transmembrane region" description="Helical" evidence="12">
    <location>
        <begin position="30"/>
        <end position="46"/>
    </location>
</feature>
<dbReference type="SUPFAM" id="SSF81665">
    <property type="entry name" value="Calcium ATPase, transmembrane domain M"/>
    <property type="match status" value="1"/>
</dbReference>
<evidence type="ECO:0000256" key="7">
    <source>
        <dbReference type="ARBA" id="ARBA00023065"/>
    </source>
</evidence>
<evidence type="ECO:0000256" key="1">
    <source>
        <dbReference type="ARBA" id="ARBA00004651"/>
    </source>
</evidence>
<feature type="transmembrane region" description="Helical" evidence="12">
    <location>
        <begin position="988"/>
        <end position="1007"/>
    </location>
</feature>
<feature type="region of interest" description="Disordered" evidence="11">
    <location>
        <begin position="150"/>
        <end position="186"/>
    </location>
</feature>
<feature type="transmembrane region" description="Helical" evidence="12">
    <location>
        <begin position="923"/>
        <end position="940"/>
    </location>
</feature>
<reference evidence="18" key="1">
    <citation type="submission" date="2022-08" db="UniProtKB">
        <authorList>
            <consortium name="EnsemblMetazoa"/>
        </authorList>
    </citation>
    <scope>IDENTIFICATION</scope>
</reference>
<evidence type="ECO:0000259" key="14">
    <source>
        <dbReference type="Pfam" id="PF15917"/>
    </source>
</evidence>
<feature type="compositionally biased region" description="Pro residues" evidence="11">
    <location>
        <begin position="1604"/>
        <end position="1621"/>
    </location>
</feature>
<dbReference type="InterPro" id="IPR056768">
    <property type="entry name" value="THU_Piezo"/>
</dbReference>
<evidence type="ECO:0000259" key="16">
    <source>
        <dbReference type="Pfam" id="PF24871"/>
    </source>
</evidence>
<feature type="transmembrane region" description="Helical" evidence="12">
    <location>
        <begin position="244"/>
        <end position="265"/>
    </location>
</feature>
<keyword evidence="10" id="KW-0175">Coiled coil</keyword>
<feature type="domain" description="Piezo TM1-24" evidence="16">
    <location>
        <begin position="440"/>
        <end position="752"/>
    </location>
</feature>
<organism evidence="18">
    <name type="scientific">Anopheles coluzzii</name>
    <name type="common">African malaria mosquito</name>
    <dbReference type="NCBI Taxonomy" id="1518534"/>
    <lineage>
        <taxon>Eukaryota</taxon>
        <taxon>Metazoa</taxon>
        <taxon>Ecdysozoa</taxon>
        <taxon>Arthropoda</taxon>
        <taxon>Hexapoda</taxon>
        <taxon>Insecta</taxon>
        <taxon>Pterygota</taxon>
        <taxon>Neoptera</taxon>
        <taxon>Endopterygota</taxon>
        <taxon>Diptera</taxon>
        <taxon>Nematocera</taxon>
        <taxon>Culicoidea</taxon>
        <taxon>Culicidae</taxon>
        <taxon>Anophelinae</taxon>
        <taxon>Anopheles</taxon>
    </lineage>
</organism>
<feature type="transmembrane region" description="Helical" evidence="12">
    <location>
        <begin position="2370"/>
        <end position="2393"/>
    </location>
</feature>
<dbReference type="GO" id="GO:0005886">
    <property type="term" value="C:plasma membrane"/>
    <property type="evidence" value="ECO:0007669"/>
    <property type="project" value="UniProtKB-SubCell"/>
</dbReference>
<dbReference type="Pfam" id="PF24871">
    <property type="entry name" value="Piezo_TM1-24"/>
    <property type="match status" value="2"/>
</dbReference>
<dbReference type="InterPro" id="IPR056769">
    <property type="entry name" value="Piezo_TM1-24"/>
</dbReference>
<keyword evidence="5 12" id="KW-0812">Transmembrane</keyword>
<feature type="transmembrane region" description="Helical" evidence="12">
    <location>
        <begin position="2199"/>
        <end position="2219"/>
    </location>
</feature>
<feature type="transmembrane region" description="Helical" evidence="12">
    <location>
        <begin position="1097"/>
        <end position="1125"/>
    </location>
</feature>
<evidence type="ECO:0000256" key="9">
    <source>
        <dbReference type="ARBA" id="ARBA00023303"/>
    </source>
</evidence>
<name>A0A8W7PJD2_ANOCL</name>
<feature type="domain" description="Piezo non-specific cation channel cap" evidence="13">
    <location>
        <begin position="2431"/>
        <end position="2729"/>
    </location>
</feature>
<feature type="transmembrane region" description="Helical" evidence="12">
    <location>
        <begin position="123"/>
        <end position="144"/>
    </location>
</feature>
<comment type="similarity">
    <text evidence="2">Belongs to the PIEZO (TC 1.A.75) family.</text>
</comment>
<dbReference type="InterPro" id="IPR023298">
    <property type="entry name" value="ATPase_P-typ_TM_dom_sf"/>
</dbReference>
<dbReference type="InterPro" id="IPR031805">
    <property type="entry name" value="Piezo_TM25-28"/>
</dbReference>
<accession>A0A8W7PJD2</accession>
<feature type="transmembrane region" description="Helical" evidence="12">
    <location>
        <begin position="193"/>
        <end position="214"/>
    </location>
</feature>
<feature type="compositionally biased region" description="Low complexity" evidence="11">
    <location>
        <begin position="1789"/>
        <end position="1801"/>
    </location>
</feature>
<feature type="transmembrane region" description="Helical" evidence="12">
    <location>
        <begin position="2228"/>
        <end position="2249"/>
    </location>
</feature>
<dbReference type="Pfam" id="PF23188">
    <property type="entry name" value="THU_Piezo1"/>
    <property type="match status" value="1"/>
</dbReference>